<feature type="compositionally biased region" description="Polar residues" evidence="1">
    <location>
        <begin position="192"/>
        <end position="207"/>
    </location>
</feature>
<feature type="region of interest" description="Disordered" evidence="1">
    <location>
        <begin position="254"/>
        <end position="282"/>
    </location>
</feature>
<name>A0A6G0WF40_9STRA</name>
<reference evidence="2 3" key="1">
    <citation type="submission" date="2019-07" db="EMBL/GenBank/DDBJ databases">
        <title>Genomics analysis of Aphanomyces spp. identifies a new class of oomycete effector associated with host adaptation.</title>
        <authorList>
            <person name="Gaulin E."/>
        </authorList>
    </citation>
    <scope>NUCLEOTIDE SEQUENCE [LARGE SCALE GENOMIC DNA]</scope>
    <source>
        <strain evidence="2 3">ATCC 201684</strain>
    </source>
</reference>
<gene>
    <name evidence="2" type="ORF">Ae201684_015973</name>
</gene>
<accession>A0A6G0WF40</accession>
<feature type="region of interest" description="Disordered" evidence="1">
    <location>
        <begin position="369"/>
        <end position="407"/>
    </location>
</feature>
<dbReference type="Proteomes" id="UP000481153">
    <property type="component" value="Unassembled WGS sequence"/>
</dbReference>
<feature type="region of interest" description="Disordered" evidence="1">
    <location>
        <begin position="123"/>
        <end position="147"/>
    </location>
</feature>
<feature type="compositionally biased region" description="Basic and acidic residues" evidence="1">
    <location>
        <begin position="123"/>
        <end position="134"/>
    </location>
</feature>
<sequence>MAKRNTVCEPSVVLLPPNFVLGEEDDVVETLVDEILTNGGRMLYENYLNDSIIPYSTKWMWQALHELLGVVDMNKRCNGHVPSTFAHDGEPISIDLDNMSRAMVPVKPIHDSRYTMVLSSLDSNRDEHTERSQTVDDSVSVTSTVKTRAKTPTERVIVENIPIVPLQEPERDTEAYRQDDERRRTLLKAWEASQQDQVPSSPGNSRTSPRKRRMQKKAQSALPTITTASPVEMDDGAVLHIDFAIFDVKTVDGRLEKRPSSSASTCSRPSRQRIRTPTPTAVSSLSCDFEPSDLVGNVIKELVLARGVKLTSTGARINSSRQDNLPDMRASSAFHGNSIVTPPKPTSSTTSLVFEDRRQTDFGCRTLNTRMVSPTKPSQPDSKATSVRPATSPSPLAGRRRMTCFKP</sequence>
<evidence type="ECO:0000313" key="3">
    <source>
        <dbReference type="Proteomes" id="UP000481153"/>
    </source>
</evidence>
<organism evidence="2 3">
    <name type="scientific">Aphanomyces euteiches</name>
    <dbReference type="NCBI Taxonomy" id="100861"/>
    <lineage>
        <taxon>Eukaryota</taxon>
        <taxon>Sar</taxon>
        <taxon>Stramenopiles</taxon>
        <taxon>Oomycota</taxon>
        <taxon>Saprolegniomycetes</taxon>
        <taxon>Saprolegniales</taxon>
        <taxon>Verrucalvaceae</taxon>
        <taxon>Aphanomyces</taxon>
    </lineage>
</organism>
<proteinExistence type="predicted"/>
<feature type="compositionally biased region" description="Polar residues" evidence="1">
    <location>
        <begin position="217"/>
        <end position="228"/>
    </location>
</feature>
<dbReference type="EMBL" id="VJMJ01000237">
    <property type="protein sequence ID" value="KAF0725640.1"/>
    <property type="molecule type" value="Genomic_DNA"/>
</dbReference>
<feature type="compositionally biased region" description="Basic residues" evidence="1">
    <location>
        <begin position="398"/>
        <end position="407"/>
    </location>
</feature>
<dbReference type="AlphaFoldDB" id="A0A6G0WF40"/>
<dbReference type="VEuPathDB" id="FungiDB:AeMF1_018497"/>
<feature type="compositionally biased region" description="Low complexity" evidence="1">
    <location>
        <begin position="135"/>
        <end position="146"/>
    </location>
</feature>
<protein>
    <submittedName>
        <fullName evidence="2">Uncharacterized protein</fullName>
    </submittedName>
</protein>
<comment type="caution">
    <text evidence="2">The sequence shown here is derived from an EMBL/GenBank/DDBJ whole genome shotgun (WGS) entry which is preliminary data.</text>
</comment>
<feature type="compositionally biased region" description="Polar residues" evidence="1">
    <location>
        <begin position="369"/>
        <end position="394"/>
    </location>
</feature>
<feature type="region of interest" description="Disordered" evidence="1">
    <location>
        <begin position="190"/>
        <end position="228"/>
    </location>
</feature>
<keyword evidence="3" id="KW-1185">Reference proteome</keyword>
<evidence type="ECO:0000256" key="1">
    <source>
        <dbReference type="SAM" id="MobiDB-lite"/>
    </source>
</evidence>
<evidence type="ECO:0000313" key="2">
    <source>
        <dbReference type="EMBL" id="KAF0725640.1"/>
    </source>
</evidence>
<feature type="compositionally biased region" description="Low complexity" evidence="1">
    <location>
        <begin position="260"/>
        <end position="269"/>
    </location>
</feature>